<keyword evidence="3" id="KW-1185">Reference proteome</keyword>
<dbReference type="PROSITE" id="PS50879">
    <property type="entry name" value="RNASE_H_1"/>
    <property type="match status" value="1"/>
</dbReference>
<dbReference type="Proteomes" id="UP000199516">
    <property type="component" value="Unassembled WGS sequence"/>
</dbReference>
<evidence type="ECO:0000313" key="3">
    <source>
        <dbReference type="Proteomes" id="UP000199516"/>
    </source>
</evidence>
<proteinExistence type="predicted"/>
<dbReference type="OrthoDB" id="7845843at2"/>
<dbReference type="AlphaFoldDB" id="A0A1I2A1V2"/>
<dbReference type="Pfam" id="PF13456">
    <property type="entry name" value="RVT_3"/>
    <property type="match status" value="1"/>
</dbReference>
<name>A0A1I2A1V2_9BACI</name>
<protein>
    <submittedName>
        <fullName evidence="2">RNase HI</fullName>
    </submittedName>
</protein>
<dbReference type="Gene3D" id="3.30.420.10">
    <property type="entry name" value="Ribonuclease H-like superfamily/Ribonuclease H"/>
    <property type="match status" value="1"/>
</dbReference>
<dbReference type="InterPro" id="IPR012337">
    <property type="entry name" value="RNaseH-like_sf"/>
</dbReference>
<dbReference type="PANTHER" id="PTHR47723">
    <property type="entry name" value="OS05G0353850 PROTEIN"/>
    <property type="match status" value="1"/>
</dbReference>
<dbReference type="RefSeq" id="WP_091656966.1">
    <property type="nucleotide sequence ID" value="NZ_FONT01000001.1"/>
</dbReference>
<feature type="domain" description="RNase H type-1" evidence="1">
    <location>
        <begin position="1"/>
        <end position="127"/>
    </location>
</feature>
<accession>A0A1I2A1V2</accession>
<dbReference type="InterPro" id="IPR036397">
    <property type="entry name" value="RNaseH_sf"/>
</dbReference>
<dbReference type="InterPro" id="IPR002156">
    <property type="entry name" value="RNaseH_domain"/>
</dbReference>
<dbReference type="InterPro" id="IPR053151">
    <property type="entry name" value="RNase_H-like"/>
</dbReference>
<sequence length="146" mass="16474">MVRIFVDGASAGNPGYAGAGIFVQPDEGENEFISIPLGTMTNHEAEFAAVLEALKLCETRDWNIISINTDSKLVDEAVEKRHTKKSMFRPYLLEILNRMDSSELCFLKWIPSKQNRAADKLAKQAIQEYTKRNEMESEGKRGNNSF</sequence>
<evidence type="ECO:0000313" key="2">
    <source>
        <dbReference type="EMBL" id="SFE36700.1"/>
    </source>
</evidence>
<dbReference type="STRING" id="930128.SAMN05192532_101533"/>
<dbReference type="PANTHER" id="PTHR47723:SF19">
    <property type="entry name" value="POLYNUCLEOTIDYL TRANSFERASE, RIBONUCLEASE H-LIKE SUPERFAMILY PROTEIN"/>
    <property type="match status" value="1"/>
</dbReference>
<dbReference type="EMBL" id="FONT01000001">
    <property type="protein sequence ID" value="SFE36700.1"/>
    <property type="molecule type" value="Genomic_DNA"/>
</dbReference>
<evidence type="ECO:0000259" key="1">
    <source>
        <dbReference type="PROSITE" id="PS50879"/>
    </source>
</evidence>
<dbReference type="SUPFAM" id="SSF53098">
    <property type="entry name" value="Ribonuclease H-like"/>
    <property type="match status" value="1"/>
</dbReference>
<reference evidence="2 3" key="1">
    <citation type="submission" date="2016-10" db="EMBL/GenBank/DDBJ databases">
        <authorList>
            <person name="de Groot N.N."/>
        </authorList>
    </citation>
    <scope>NUCLEOTIDE SEQUENCE [LARGE SCALE GENOMIC DNA]</scope>
    <source>
        <strain evidence="2 3">DSM 23995</strain>
    </source>
</reference>
<gene>
    <name evidence="2" type="ORF">SAMN05192532_101533</name>
</gene>
<organism evidence="2 3">
    <name type="scientific">Alteribacillus iranensis</name>
    <dbReference type="NCBI Taxonomy" id="930128"/>
    <lineage>
        <taxon>Bacteria</taxon>
        <taxon>Bacillati</taxon>
        <taxon>Bacillota</taxon>
        <taxon>Bacilli</taxon>
        <taxon>Bacillales</taxon>
        <taxon>Bacillaceae</taxon>
        <taxon>Alteribacillus</taxon>
    </lineage>
</organism>
<dbReference type="GO" id="GO:0004523">
    <property type="term" value="F:RNA-DNA hybrid ribonuclease activity"/>
    <property type="evidence" value="ECO:0007669"/>
    <property type="project" value="InterPro"/>
</dbReference>
<dbReference type="CDD" id="cd09279">
    <property type="entry name" value="RNase_HI_like"/>
    <property type="match status" value="1"/>
</dbReference>
<dbReference type="GO" id="GO:0003676">
    <property type="term" value="F:nucleic acid binding"/>
    <property type="evidence" value="ECO:0007669"/>
    <property type="project" value="InterPro"/>
</dbReference>